<evidence type="ECO:0000313" key="8">
    <source>
        <dbReference type="Proteomes" id="UP000639772"/>
    </source>
</evidence>
<keyword evidence="2" id="KW-0328">Glycosyltransferase</keyword>
<dbReference type="GO" id="GO:0016757">
    <property type="term" value="F:glycosyltransferase activity"/>
    <property type="evidence" value="ECO:0007669"/>
    <property type="project" value="UniProtKB-KW"/>
</dbReference>
<evidence type="ECO:0000256" key="4">
    <source>
        <dbReference type="ARBA" id="ARBA00023253"/>
    </source>
</evidence>
<dbReference type="Proteomes" id="UP000639772">
    <property type="component" value="Unassembled WGS sequence"/>
</dbReference>
<keyword evidence="3" id="KW-0808">Transferase</keyword>
<comment type="caution">
    <text evidence="7">The sequence shown here is derived from an EMBL/GenBank/DDBJ whole genome shotgun (WGS) entry which is preliminary data.</text>
</comment>
<dbReference type="AlphaFoldDB" id="A0A835RD51"/>
<sequence>MTGSRTAAGAGIVGVNLPSESSKGGRRNWCSWRAVERAVYVGMLAVLRRRAWLLAAPLLYVSAMLLLSWDLDGVPERVGVAILRRPPPGSLYRSPQVFERLWPFMQADANHSKAMEVAWHVKACKRWKPFFRKKLSHAGLPPSNGFLIIEANGGLNQQRLSSSWSKLTPEVPMMRRGSLLALSKICDAVAVAGLLNATLVIPFFHLNSVWRDTSKFGDIFDEDHFIETLKGHVRVVRELPEDDMVAFSCCTYDGGQKEKQELDKARERGWRGKFHKPGKAINPEKNRRDGKCPLTPLEVGMMLRGMGFDNTTSVYVASGKIYNIEKYMAPLRQLYPLLETKYTLASQEELAPFQNYSSRMAALDYTVCAQSEVFVTTQGGNFPHFLMGHRRFLYGGHSKTIKPDKKRLVLSLDNPNIRWERFKHNMQEILHQSDLKGIGLRKKNASLYMYPMPDCMCPHSEA</sequence>
<dbReference type="EMBL" id="JADCNM010000004">
    <property type="protein sequence ID" value="KAG0486976.1"/>
    <property type="molecule type" value="Genomic_DNA"/>
</dbReference>
<organism evidence="7 8">
    <name type="scientific">Vanilla planifolia</name>
    <name type="common">Vanilla</name>
    <dbReference type="NCBI Taxonomy" id="51239"/>
    <lineage>
        <taxon>Eukaryota</taxon>
        <taxon>Viridiplantae</taxon>
        <taxon>Streptophyta</taxon>
        <taxon>Embryophyta</taxon>
        <taxon>Tracheophyta</taxon>
        <taxon>Spermatophyta</taxon>
        <taxon>Magnoliopsida</taxon>
        <taxon>Liliopsida</taxon>
        <taxon>Asparagales</taxon>
        <taxon>Orchidaceae</taxon>
        <taxon>Vanilloideae</taxon>
        <taxon>Vanilleae</taxon>
        <taxon>Vanilla</taxon>
    </lineage>
</organism>
<evidence type="ECO:0000256" key="5">
    <source>
        <dbReference type="ARBA" id="ARBA00023277"/>
    </source>
</evidence>
<evidence type="ECO:0000256" key="6">
    <source>
        <dbReference type="ARBA" id="ARBA00030350"/>
    </source>
</evidence>
<evidence type="ECO:0000313" key="7">
    <source>
        <dbReference type="EMBL" id="KAG0486976.1"/>
    </source>
</evidence>
<dbReference type="PIRSF" id="PIRSF009360">
    <property type="entry name" value="UCP009360"/>
    <property type="match status" value="1"/>
</dbReference>
<dbReference type="OrthoDB" id="20368at2759"/>
<evidence type="ECO:0000256" key="2">
    <source>
        <dbReference type="ARBA" id="ARBA00022676"/>
    </source>
</evidence>
<keyword evidence="5" id="KW-0119">Carbohydrate metabolism</keyword>
<name>A0A835RD51_VANPL</name>
<dbReference type="GO" id="GO:0006004">
    <property type="term" value="P:fucose metabolic process"/>
    <property type="evidence" value="ECO:0007669"/>
    <property type="project" value="UniProtKB-KW"/>
</dbReference>
<comment type="similarity">
    <text evidence="1">Belongs to the glycosyltransferase GT106 family.</text>
</comment>
<evidence type="ECO:0000256" key="3">
    <source>
        <dbReference type="ARBA" id="ARBA00022679"/>
    </source>
</evidence>
<dbReference type="PANTHER" id="PTHR31288">
    <property type="entry name" value="O-FUCOSYLTRANSFERASE FAMILY PROTEIN"/>
    <property type="match status" value="1"/>
</dbReference>
<dbReference type="Pfam" id="PF10250">
    <property type="entry name" value="O-FucT"/>
    <property type="match status" value="1"/>
</dbReference>
<keyword evidence="4" id="KW-0294">Fucose metabolism</keyword>
<gene>
    <name evidence="7" type="ORF">HPP92_009071</name>
</gene>
<accession>A0A835RD51</accession>
<dbReference type="InterPro" id="IPR024709">
    <property type="entry name" value="FucosylTrfase_pln"/>
</dbReference>
<evidence type="ECO:0000256" key="1">
    <source>
        <dbReference type="ARBA" id="ARBA00007737"/>
    </source>
</evidence>
<dbReference type="PANTHER" id="PTHR31288:SF22">
    <property type="entry name" value="O-FUCOSYLTRANSFERASE 9"/>
    <property type="match status" value="1"/>
</dbReference>
<dbReference type="InterPro" id="IPR019378">
    <property type="entry name" value="GDP-Fuc_O-FucTrfase"/>
</dbReference>
<protein>
    <recommendedName>
        <fullName evidence="6">O-fucosyltransferase family protein</fullName>
    </recommendedName>
</protein>
<proteinExistence type="inferred from homology"/>
<reference evidence="7 8" key="1">
    <citation type="journal article" date="2020" name="Nat. Food">
        <title>A phased Vanilla planifolia genome enables genetic improvement of flavour and production.</title>
        <authorList>
            <person name="Hasing T."/>
            <person name="Tang H."/>
            <person name="Brym M."/>
            <person name="Khazi F."/>
            <person name="Huang T."/>
            <person name="Chambers A.H."/>
        </authorList>
    </citation>
    <scope>NUCLEOTIDE SEQUENCE [LARGE SCALE GENOMIC DNA]</scope>
    <source>
        <tissue evidence="7">Leaf</tissue>
    </source>
</reference>